<name>E3H7H0_ILYPC</name>
<dbReference type="EMBL" id="CP002281">
    <property type="protein sequence ID" value="ADO82866.1"/>
    <property type="molecule type" value="Genomic_DNA"/>
</dbReference>
<dbReference type="InterPro" id="IPR046833">
    <property type="entry name" value="ABC_N"/>
</dbReference>
<accession>E3H7H0</accession>
<dbReference type="Proteomes" id="UP000006875">
    <property type="component" value="Chromosome"/>
</dbReference>
<evidence type="ECO:0000259" key="3">
    <source>
        <dbReference type="Pfam" id="PF21117"/>
    </source>
</evidence>
<dbReference type="Pfam" id="PF20446">
    <property type="entry name" value="ABC_N"/>
    <property type="match status" value="1"/>
</dbReference>
<dbReference type="eggNOG" id="COG3044">
    <property type="taxonomic scope" value="Bacteria"/>
</dbReference>
<sequence length="560" mass="64057">MKNLETILKRIDGKSYKTYNDIKGNYKFSDYTLNILRVQGDPYASPSLFSIEIDLKKYRYEKELYDRESRKTAFEDYVLRKIGDTLRKRKIKSSRSIKGADISILSPGQEIIKRSSVDIKDDILTFRFYVNLPARGRTILSKEAQNLIFNEVIKMPRTLKKENINTESLKKHIEVNEKASMIRDEIKKRDIIAFIAEGSILARKSSVDDRPMNNAVKFSAPETMKITLTLENKEQVTGMGIKKGITTITGGGFHGKTTLLNAIEKGVYNHIPGDGREYVITSYDAVKIRAEDGRTIEKVNISNFIDNLPHKKDTKKFSTENASGSTSQACNIIEALELGADTLLIDEDTSATNFMVRDRKIQELISHDKEPITPFIEKVVSIKKQKDISTIIVVGGLGDYFSVSDKVLMLDEYKVVDVTEKAKEIDMRYSDSKILVSSDEFKLNQRVLDSKKTPLLFRDKKCKIRGRELDELSINRESVDIRSLEQLVENGQVLFIGEVMKKIFTNCKRTSLKETLDEMEIHLKKDNICEYLRCDKGNLVFSRKYEVGAAINRLRKEIFL</sequence>
<dbReference type="PANTHER" id="PTHR38149:SF1">
    <property type="entry name" value="ATPASE"/>
    <property type="match status" value="1"/>
</dbReference>
<reference evidence="4 5" key="1">
    <citation type="journal article" date="2010" name="Stand. Genomic Sci.">
        <title>Complete genome sequence of Ilyobacter polytropus type strain (CuHbu1).</title>
        <authorList>
            <person name="Sikorski J."/>
            <person name="Chertkov O."/>
            <person name="Lapidus A."/>
            <person name="Nolan M."/>
            <person name="Lucas S."/>
            <person name="Del Rio T.G."/>
            <person name="Tice H."/>
            <person name="Cheng J.F."/>
            <person name="Tapia R."/>
            <person name="Han C."/>
            <person name="Goodwin L."/>
            <person name="Pitluck S."/>
            <person name="Liolios K."/>
            <person name="Ivanova N."/>
            <person name="Mavromatis K."/>
            <person name="Mikhailova N."/>
            <person name="Pati A."/>
            <person name="Chen A."/>
            <person name="Palaniappan K."/>
            <person name="Land M."/>
            <person name="Hauser L."/>
            <person name="Chang Y.J."/>
            <person name="Jeffries C.D."/>
            <person name="Brambilla E."/>
            <person name="Yasawong M."/>
            <person name="Rohde M."/>
            <person name="Pukall R."/>
            <person name="Spring S."/>
            <person name="Goker M."/>
            <person name="Woyke T."/>
            <person name="Bristow J."/>
            <person name="Eisen J.A."/>
            <person name="Markowitz V."/>
            <person name="Hugenholtz P."/>
            <person name="Kyrpides N.C."/>
            <person name="Klenk H.P."/>
        </authorList>
    </citation>
    <scope>NUCLEOTIDE SEQUENCE [LARGE SCALE GENOMIC DNA]</scope>
    <source>
        <strain evidence="5">ATCC 51220 / DSM 2926 / LMG 16218 / CuHBu1</strain>
    </source>
</reference>
<proteinExistence type="predicted"/>
<dbReference type="InterPro" id="IPR019195">
    <property type="entry name" value="ABC_ATPase_put"/>
</dbReference>
<dbReference type="Pfam" id="PF09818">
    <property type="entry name" value="ABC_ATPase"/>
    <property type="match status" value="1"/>
</dbReference>
<dbReference type="HOGENOM" id="CLU_021720_2_0_0"/>
<dbReference type="STRING" id="572544.Ilyop_1085"/>
<feature type="domain" description="MRB1590-like C-terminal" evidence="3">
    <location>
        <begin position="463"/>
        <end position="556"/>
    </location>
</feature>
<evidence type="ECO:0000313" key="5">
    <source>
        <dbReference type="Proteomes" id="UP000006875"/>
    </source>
</evidence>
<feature type="domain" description="ATPase of the ABC class N-terminal" evidence="2">
    <location>
        <begin position="1"/>
        <end position="154"/>
    </location>
</feature>
<protein>
    <submittedName>
        <fullName evidence="4">ABC transporter, ATPase, predicted</fullName>
    </submittedName>
</protein>
<dbReference type="SUPFAM" id="SSF52540">
    <property type="entry name" value="P-loop containing nucleoside triphosphate hydrolases"/>
    <property type="match status" value="1"/>
</dbReference>
<gene>
    <name evidence="4" type="ordered locus">Ilyop_1085</name>
</gene>
<keyword evidence="5" id="KW-1185">Reference proteome</keyword>
<evidence type="ECO:0000259" key="2">
    <source>
        <dbReference type="Pfam" id="PF20446"/>
    </source>
</evidence>
<dbReference type="InterPro" id="IPR027417">
    <property type="entry name" value="P-loop_NTPase"/>
</dbReference>
<dbReference type="AlphaFoldDB" id="E3H7H0"/>
<evidence type="ECO:0000313" key="4">
    <source>
        <dbReference type="EMBL" id="ADO82866.1"/>
    </source>
</evidence>
<evidence type="ECO:0000259" key="1">
    <source>
        <dbReference type="Pfam" id="PF09818"/>
    </source>
</evidence>
<dbReference type="PANTHER" id="PTHR38149">
    <property type="entry name" value="ATPASE"/>
    <property type="match status" value="1"/>
</dbReference>
<dbReference type="KEGG" id="ipo:Ilyop_1085"/>
<feature type="domain" description="ATPase of the ABC class C-terminal" evidence="1">
    <location>
        <begin position="166"/>
        <end position="437"/>
    </location>
</feature>
<dbReference type="Pfam" id="PF21117">
    <property type="entry name" value="MRB1590_C"/>
    <property type="match status" value="1"/>
</dbReference>
<dbReference type="InterPro" id="IPR049069">
    <property type="entry name" value="MRB1590-like_C"/>
</dbReference>
<dbReference type="RefSeq" id="WP_013387534.1">
    <property type="nucleotide sequence ID" value="NC_014632.1"/>
</dbReference>
<dbReference type="InterPro" id="IPR046834">
    <property type="entry name" value="ABC_ATPase_C"/>
</dbReference>
<organism evidence="4 5">
    <name type="scientific">Ilyobacter polytropus (strain ATCC 51220 / DSM 2926 / LMG 16218 / CuHBu1)</name>
    <dbReference type="NCBI Taxonomy" id="572544"/>
    <lineage>
        <taxon>Bacteria</taxon>
        <taxon>Fusobacteriati</taxon>
        <taxon>Fusobacteriota</taxon>
        <taxon>Fusobacteriia</taxon>
        <taxon>Fusobacteriales</taxon>
        <taxon>Fusobacteriaceae</taxon>
        <taxon>Ilyobacter</taxon>
    </lineage>
</organism>